<evidence type="ECO:0000256" key="1">
    <source>
        <dbReference type="SAM" id="Coils"/>
    </source>
</evidence>
<evidence type="ECO:0000313" key="3">
    <source>
        <dbReference type="EMBL" id="KAH7092481.1"/>
    </source>
</evidence>
<reference evidence="3" key="1">
    <citation type="journal article" date="2021" name="Nat. Commun.">
        <title>Genetic determinants of endophytism in the Arabidopsis root mycobiome.</title>
        <authorList>
            <person name="Mesny F."/>
            <person name="Miyauchi S."/>
            <person name="Thiergart T."/>
            <person name="Pickel B."/>
            <person name="Atanasova L."/>
            <person name="Karlsson M."/>
            <person name="Huettel B."/>
            <person name="Barry K.W."/>
            <person name="Haridas S."/>
            <person name="Chen C."/>
            <person name="Bauer D."/>
            <person name="Andreopoulos W."/>
            <person name="Pangilinan J."/>
            <person name="LaButti K."/>
            <person name="Riley R."/>
            <person name="Lipzen A."/>
            <person name="Clum A."/>
            <person name="Drula E."/>
            <person name="Henrissat B."/>
            <person name="Kohler A."/>
            <person name="Grigoriev I.V."/>
            <person name="Martin F.M."/>
            <person name="Hacquard S."/>
        </authorList>
    </citation>
    <scope>NUCLEOTIDE SEQUENCE</scope>
    <source>
        <strain evidence="3">MPI-SDFR-AT-0120</strain>
    </source>
</reference>
<protein>
    <submittedName>
        <fullName evidence="3">Uncharacterized protein</fullName>
    </submittedName>
</protein>
<feature type="region of interest" description="Disordered" evidence="2">
    <location>
        <begin position="424"/>
        <end position="517"/>
    </location>
</feature>
<feature type="compositionally biased region" description="Low complexity" evidence="2">
    <location>
        <begin position="424"/>
        <end position="438"/>
    </location>
</feature>
<gene>
    <name evidence="3" type="ORF">FB567DRAFT_614468</name>
</gene>
<feature type="compositionally biased region" description="Acidic residues" evidence="2">
    <location>
        <begin position="479"/>
        <end position="496"/>
    </location>
</feature>
<keyword evidence="4" id="KW-1185">Reference proteome</keyword>
<dbReference type="Proteomes" id="UP000813461">
    <property type="component" value="Unassembled WGS sequence"/>
</dbReference>
<proteinExistence type="predicted"/>
<feature type="region of interest" description="Disordered" evidence="2">
    <location>
        <begin position="26"/>
        <end position="45"/>
    </location>
</feature>
<accession>A0A8K0RGT0</accession>
<evidence type="ECO:0000256" key="2">
    <source>
        <dbReference type="SAM" id="MobiDB-lite"/>
    </source>
</evidence>
<feature type="compositionally biased region" description="Basic and acidic residues" evidence="2">
    <location>
        <begin position="810"/>
        <end position="820"/>
    </location>
</feature>
<evidence type="ECO:0000313" key="4">
    <source>
        <dbReference type="Proteomes" id="UP000813461"/>
    </source>
</evidence>
<dbReference type="EMBL" id="JAGMVJ010000003">
    <property type="protein sequence ID" value="KAH7092481.1"/>
    <property type="molecule type" value="Genomic_DNA"/>
</dbReference>
<comment type="caution">
    <text evidence="3">The sequence shown here is derived from an EMBL/GenBank/DDBJ whole genome shotgun (WGS) entry which is preliminary data.</text>
</comment>
<dbReference type="Gene3D" id="3.40.50.300">
    <property type="entry name" value="P-loop containing nucleotide triphosphate hydrolases"/>
    <property type="match status" value="1"/>
</dbReference>
<feature type="region of interest" description="Disordered" evidence="2">
    <location>
        <begin position="806"/>
        <end position="832"/>
    </location>
</feature>
<sequence length="832" mass="91238">MGSSGSWKTAFINVFAEDPQPVSHDINTSEYSETGVSSSRLSSPGTHPVTVHPCVLPDCTQFYMVEIPELSDTSLSGIETCVGVAKWLCDVYVRHLLIRGIIYLRDLNDQRFTSSEVNNVRLLEKLCGEKYLTNVVLATTMRKSVDSARLLSRERELVSNTWKHAIEHGSRVVRHDADIRSAVAIISTLMDRPPSMALAVQDQIVDNGLPLSATDVGQILDEIIRSRRKSQEDQREEMEQELERCVESGHNVLEAYLNQRISELMAAIDETDNCLQLLRKTVHSSHVGMQEEVELAAQGIGQELQREAIATEIGARQDPPSASSQEIAVPPNASQSLLGTAEADLTVMNPFHQQRPICGASIGAFDGHQHLPPASLGGIIMVDGEPYGLTVHHILDVPSDDEEEDVDDAVVVNEDEGDEVIQTSASVQAQSSGSSKAAASKHTRGSTEGSKSNPWLMGMGAGGTTVPDNGDSALLWDLELSDDGTNDNDTSGDDAADFNFSKSDASTDFPDDEDHPGVTVGDIEGIAPGKGEEIKITQPAIDDVDEDFFPSEEDRDDDHLSSHELGHVYASSGIRRWRRKGILHEIDWALIKIDEQRLQPYNVVQGGRRFGFKRQSDEERPPLLEPYSRRHYKAEEDEYPTEVASADRLGGMNVHCFGRTTGLQGGVIGASMNSVRIYRRETFSKSWHVAGGCEYFVPISYSSSCVNARIVGVGGDAGAWVIQNGTGLVCGIVFAWDQRSHIAYIEPMEVILEDIKRTLNAKHVYLPGSKEEKELQGREKLSVMKAEPVSRPPIPGTGIDIQAQTAGLKPRAESDDDTIRVPRKIQVGDWDT</sequence>
<organism evidence="3 4">
    <name type="scientific">Paraphoma chrysanthemicola</name>
    <dbReference type="NCBI Taxonomy" id="798071"/>
    <lineage>
        <taxon>Eukaryota</taxon>
        <taxon>Fungi</taxon>
        <taxon>Dikarya</taxon>
        <taxon>Ascomycota</taxon>
        <taxon>Pezizomycotina</taxon>
        <taxon>Dothideomycetes</taxon>
        <taxon>Pleosporomycetidae</taxon>
        <taxon>Pleosporales</taxon>
        <taxon>Pleosporineae</taxon>
        <taxon>Phaeosphaeriaceae</taxon>
        <taxon>Paraphoma</taxon>
    </lineage>
</organism>
<keyword evidence="1" id="KW-0175">Coiled coil</keyword>
<feature type="coiled-coil region" evidence="1">
    <location>
        <begin position="221"/>
        <end position="248"/>
    </location>
</feature>
<dbReference type="AlphaFoldDB" id="A0A8K0RGT0"/>
<dbReference type="OrthoDB" id="5418235at2759"/>
<name>A0A8K0RGT0_9PLEO</name>
<dbReference type="InterPro" id="IPR027417">
    <property type="entry name" value="P-loop_NTPase"/>
</dbReference>